<evidence type="ECO:0000313" key="10">
    <source>
        <dbReference type="EMBL" id="KAG2982439.1"/>
    </source>
</evidence>
<dbReference type="InterPro" id="IPR013083">
    <property type="entry name" value="Znf_RING/FYVE/PHD"/>
</dbReference>
<name>A0A329SXI9_9STRA</name>
<dbReference type="Gene3D" id="3.30.40.10">
    <property type="entry name" value="Zinc/RING finger domain, C3HC4 (zinc finger)"/>
    <property type="match status" value="1"/>
</dbReference>
<dbReference type="EMBL" id="JAENGZ010000143">
    <property type="protein sequence ID" value="KAG6967452.1"/>
    <property type="molecule type" value="Genomic_DNA"/>
</dbReference>
<dbReference type="VEuPathDB" id="FungiDB:PC110_g2475"/>
<evidence type="ECO:0008006" key="15">
    <source>
        <dbReference type="Google" id="ProtNLM"/>
    </source>
</evidence>
<dbReference type="PROSITE" id="PS50089">
    <property type="entry name" value="ZF_RING_2"/>
    <property type="match status" value="1"/>
</dbReference>
<evidence type="ECO:0000313" key="11">
    <source>
        <dbReference type="EMBL" id="KAG3220910.1"/>
    </source>
</evidence>
<comment type="caution">
    <text evidence="13">The sequence shown here is derived from an EMBL/GenBank/DDBJ whole genome shotgun (WGS) entry which is preliminary data.</text>
</comment>
<dbReference type="SMART" id="SM00744">
    <property type="entry name" value="RINGv"/>
    <property type="match status" value="1"/>
</dbReference>
<evidence type="ECO:0000256" key="4">
    <source>
        <dbReference type="PROSITE-ProRule" id="PRU00175"/>
    </source>
</evidence>
<dbReference type="EMBL" id="RCMG01000296">
    <property type="protein sequence ID" value="KAG2857282.1"/>
    <property type="molecule type" value="Genomic_DNA"/>
</dbReference>
<accession>A0A329SXI9</accession>
<dbReference type="EMBL" id="MJFZ01000032">
    <property type="protein sequence ID" value="RAW41370.1"/>
    <property type="molecule type" value="Genomic_DNA"/>
</dbReference>
<evidence type="ECO:0000313" key="7">
    <source>
        <dbReference type="EMBL" id="KAG2857282.1"/>
    </source>
</evidence>
<dbReference type="PANTHER" id="PTHR22765">
    <property type="entry name" value="RING FINGER AND PROTEASE ASSOCIATED DOMAIN-CONTAINING"/>
    <property type="match status" value="1"/>
</dbReference>
<evidence type="ECO:0000313" key="12">
    <source>
        <dbReference type="EMBL" id="KAG6967452.1"/>
    </source>
</evidence>
<dbReference type="InterPro" id="IPR001841">
    <property type="entry name" value="Znf_RING"/>
</dbReference>
<evidence type="ECO:0000313" key="13">
    <source>
        <dbReference type="EMBL" id="RAW41370.1"/>
    </source>
</evidence>
<proteinExistence type="predicted"/>
<dbReference type="Pfam" id="PF00787">
    <property type="entry name" value="PX"/>
    <property type="match status" value="1"/>
</dbReference>
<dbReference type="GO" id="GO:0035091">
    <property type="term" value="F:phosphatidylinositol binding"/>
    <property type="evidence" value="ECO:0007669"/>
    <property type="project" value="InterPro"/>
</dbReference>
<dbReference type="EMBL" id="RCML01000279">
    <property type="protein sequence ID" value="KAG2982439.1"/>
    <property type="molecule type" value="Genomic_DNA"/>
</dbReference>
<evidence type="ECO:0000313" key="14">
    <source>
        <dbReference type="Proteomes" id="UP000251314"/>
    </source>
</evidence>
<protein>
    <recommendedName>
        <fullName evidence="15">RING-type domain-containing protein</fullName>
    </recommendedName>
</protein>
<evidence type="ECO:0000313" key="8">
    <source>
        <dbReference type="EMBL" id="KAG2921744.1"/>
    </source>
</evidence>
<dbReference type="InterPro" id="IPR051826">
    <property type="entry name" value="E3_ubiquitin-ligase_domain"/>
</dbReference>
<dbReference type="SMART" id="SM00184">
    <property type="entry name" value="RING"/>
    <property type="match status" value="1"/>
</dbReference>
<dbReference type="GO" id="GO:0006511">
    <property type="term" value="P:ubiquitin-dependent protein catabolic process"/>
    <property type="evidence" value="ECO:0007669"/>
    <property type="project" value="TreeGrafter"/>
</dbReference>
<evidence type="ECO:0000256" key="1">
    <source>
        <dbReference type="ARBA" id="ARBA00022723"/>
    </source>
</evidence>
<sequence>MSDASIHLQRLQRVYETTKNSLNISTQVALAGGVAAPATMYQMDISFRSTRNKWSIAKRYSEFYAVRQQLRKFLKQYKQQHGTGVDCLSPLLALDKTLEAVFPRRHFRCDNNMIIAERRAALETFVQSLVKVIASIPMTADVAGTSESATTAETKQLLELYTILRDFLEYPDKQIESETKLKLAVLSLEDVVVDSRSNLLETVEGLSTSDCCSICLGEWDDEECAGMNVVKLPCLHAFHEECLLEWLQGSTHCPMCREEPRTADSRASMDDGIACHHDHDIKADAAAFTDRHTFG</sequence>
<dbReference type="AlphaFoldDB" id="A0A329SXI9"/>
<dbReference type="PROSITE" id="PS50195">
    <property type="entry name" value="PX"/>
    <property type="match status" value="1"/>
</dbReference>
<dbReference type="Proteomes" id="UP000760860">
    <property type="component" value="Unassembled WGS sequence"/>
</dbReference>
<reference evidence="13 14" key="1">
    <citation type="submission" date="2018-01" db="EMBL/GenBank/DDBJ databases">
        <title>Draft genome of the strawberry crown rot pathogen Phytophthora cactorum.</title>
        <authorList>
            <person name="Armitage A.D."/>
            <person name="Lysoe E."/>
            <person name="Nellist C.F."/>
            <person name="Harrison R.J."/>
            <person name="Brurberg M.B."/>
        </authorList>
    </citation>
    <scope>NUCLEOTIDE SEQUENCE [LARGE SCALE GENOMIC DNA]</scope>
    <source>
        <strain evidence="13 14">10300</strain>
    </source>
</reference>
<dbReference type="STRING" id="29920.A0A329SXI9"/>
<keyword evidence="1" id="KW-0479">Metal-binding</keyword>
<organism evidence="13 14">
    <name type="scientific">Phytophthora cactorum</name>
    <dbReference type="NCBI Taxonomy" id="29920"/>
    <lineage>
        <taxon>Eukaryota</taxon>
        <taxon>Sar</taxon>
        <taxon>Stramenopiles</taxon>
        <taxon>Oomycota</taxon>
        <taxon>Peronosporomycetes</taxon>
        <taxon>Peronosporales</taxon>
        <taxon>Peronosporaceae</taxon>
        <taxon>Phytophthora</taxon>
    </lineage>
</organism>
<dbReference type="SUPFAM" id="SSF57850">
    <property type="entry name" value="RING/U-box"/>
    <property type="match status" value="1"/>
</dbReference>
<evidence type="ECO:0000259" key="5">
    <source>
        <dbReference type="PROSITE" id="PS50089"/>
    </source>
</evidence>
<dbReference type="Proteomes" id="UP000735874">
    <property type="component" value="Unassembled WGS sequence"/>
</dbReference>
<dbReference type="EMBL" id="RCMI01000259">
    <property type="protein sequence ID" value="KAG2921744.1"/>
    <property type="molecule type" value="Genomic_DNA"/>
</dbReference>
<dbReference type="EMBL" id="RCMK01000276">
    <property type="protein sequence ID" value="KAG2939335.1"/>
    <property type="molecule type" value="Genomic_DNA"/>
</dbReference>
<dbReference type="Proteomes" id="UP000774804">
    <property type="component" value="Unassembled WGS sequence"/>
</dbReference>
<keyword evidence="14" id="KW-1185">Reference proteome</keyword>
<feature type="domain" description="RING-type" evidence="5">
    <location>
        <begin position="212"/>
        <end position="257"/>
    </location>
</feature>
<dbReference type="EMBL" id="RCMV01000241">
    <property type="protein sequence ID" value="KAG3220910.1"/>
    <property type="molecule type" value="Genomic_DNA"/>
</dbReference>
<dbReference type="Gene3D" id="3.30.1520.10">
    <property type="entry name" value="Phox-like domain"/>
    <property type="match status" value="1"/>
</dbReference>
<feature type="domain" description="PX" evidence="6">
    <location>
        <begin position="19"/>
        <end position="174"/>
    </location>
</feature>
<evidence type="ECO:0000313" key="9">
    <source>
        <dbReference type="EMBL" id="KAG2939335.1"/>
    </source>
</evidence>
<keyword evidence="3" id="KW-0862">Zinc</keyword>
<reference evidence="11" key="2">
    <citation type="submission" date="2018-05" db="EMBL/GenBank/DDBJ databases">
        <title>Effector identification in a new, highly contiguous assembly of the strawberry crown rot pathogen Phytophthora cactorum.</title>
        <authorList>
            <person name="Armitage A.D."/>
            <person name="Nellist C.F."/>
            <person name="Bates H."/>
            <person name="Vickerstaff R.J."/>
            <person name="Harrison R.J."/>
        </authorList>
    </citation>
    <scope>NUCLEOTIDE SEQUENCE</scope>
    <source>
        <strain evidence="7">15-7</strain>
        <strain evidence="8">4032</strain>
        <strain evidence="9">4040</strain>
        <strain evidence="10">P415</strain>
        <strain evidence="11">P421</strain>
    </source>
</reference>
<dbReference type="GO" id="GO:0061630">
    <property type="term" value="F:ubiquitin protein ligase activity"/>
    <property type="evidence" value="ECO:0007669"/>
    <property type="project" value="TreeGrafter"/>
</dbReference>
<keyword evidence="2 4" id="KW-0863">Zinc-finger</keyword>
<dbReference type="InterPro" id="IPR036871">
    <property type="entry name" value="PX_dom_sf"/>
</dbReference>
<dbReference type="Proteomes" id="UP000251314">
    <property type="component" value="Unassembled WGS sequence"/>
</dbReference>
<dbReference type="InterPro" id="IPR001683">
    <property type="entry name" value="PX_dom"/>
</dbReference>
<dbReference type="PANTHER" id="PTHR22765:SF411">
    <property type="entry name" value="OS02G0248440 PROTEIN"/>
    <property type="match status" value="1"/>
</dbReference>
<dbReference type="SUPFAM" id="SSF64268">
    <property type="entry name" value="PX domain"/>
    <property type="match status" value="1"/>
</dbReference>
<evidence type="ECO:0000259" key="6">
    <source>
        <dbReference type="PROSITE" id="PS50195"/>
    </source>
</evidence>
<dbReference type="GO" id="GO:0008270">
    <property type="term" value="F:zinc ion binding"/>
    <property type="evidence" value="ECO:0007669"/>
    <property type="project" value="UniProtKB-KW"/>
</dbReference>
<gene>
    <name evidence="12" type="ORF">JG687_00004262</name>
    <name evidence="13" type="ORF">PC110_g2475</name>
    <name evidence="7" type="ORF">PC113_g10825</name>
    <name evidence="8" type="ORF">PC115_g9435</name>
    <name evidence="9" type="ORF">PC117_g10992</name>
    <name evidence="10" type="ORF">PC118_g9970</name>
    <name evidence="11" type="ORF">PC129_g8335</name>
</gene>
<dbReference type="Proteomes" id="UP000688947">
    <property type="component" value="Unassembled WGS sequence"/>
</dbReference>
<evidence type="ECO:0000256" key="3">
    <source>
        <dbReference type="ARBA" id="ARBA00022833"/>
    </source>
</evidence>
<dbReference type="Proteomes" id="UP000736787">
    <property type="component" value="Unassembled WGS sequence"/>
</dbReference>
<dbReference type="Proteomes" id="UP000697107">
    <property type="component" value="Unassembled WGS sequence"/>
</dbReference>
<dbReference type="OrthoDB" id="9984778at2759"/>
<evidence type="ECO:0000256" key="2">
    <source>
        <dbReference type="ARBA" id="ARBA00022771"/>
    </source>
</evidence>
<dbReference type="InterPro" id="IPR011016">
    <property type="entry name" value="Znf_RING-CH"/>
</dbReference>
<reference evidence="12" key="3">
    <citation type="submission" date="2021-01" db="EMBL/GenBank/DDBJ databases">
        <title>Phytophthora aleatoria, a newly-described species from Pinus radiata is distinct from Phytophthora cactorum isolates based on comparative genomics.</title>
        <authorList>
            <person name="Mcdougal R."/>
            <person name="Panda P."/>
            <person name="Williams N."/>
            <person name="Studholme D.J."/>
        </authorList>
    </citation>
    <scope>NUCLEOTIDE SEQUENCE</scope>
    <source>
        <strain evidence="12">NZFS 3830</strain>
    </source>
</reference>
<dbReference type="Pfam" id="PF13639">
    <property type="entry name" value="zf-RING_2"/>
    <property type="match status" value="1"/>
</dbReference>